<dbReference type="InterPro" id="IPR036523">
    <property type="entry name" value="SurE-like_sf"/>
</dbReference>
<evidence type="ECO:0000256" key="4">
    <source>
        <dbReference type="ARBA" id="ARBA00011062"/>
    </source>
</evidence>
<evidence type="ECO:0000256" key="2">
    <source>
        <dbReference type="ARBA" id="ARBA00001946"/>
    </source>
</evidence>
<dbReference type="GO" id="GO:0046872">
    <property type="term" value="F:metal ion binding"/>
    <property type="evidence" value="ECO:0007669"/>
    <property type="project" value="UniProtKB-UniRule"/>
</dbReference>
<dbReference type="InterPro" id="IPR030048">
    <property type="entry name" value="SurE"/>
</dbReference>
<comment type="subcellular location">
    <subcellularLocation>
        <location evidence="3 9">Cytoplasm</location>
    </subcellularLocation>
</comment>
<evidence type="ECO:0000256" key="6">
    <source>
        <dbReference type="ARBA" id="ARBA00022723"/>
    </source>
</evidence>
<dbReference type="EMBL" id="SMFQ01000005">
    <property type="protein sequence ID" value="TCJ82933.1"/>
    <property type="molecule type" value="Genomic_DNA"/>
</dbReference>
<feature type="binding site" evidence="9">
    <location>
        <position position="9"/>
    </location>
    <ligand>
        <name>a divalent metal cation</name>
        <dbReference type="ChEBI" id="CHEBI:60240"/>
    </ligand>
</feature>
<evidence type="ECO:0000256" key="5">
    <source>
        <dbReference type="ARBA" id="ARBA00022490"/>
    </source>
</evidence>
<sequence>MEILLSNDDGFIAPGINLLRDKLSEIADVLTIAPDRDRSGASNSLSLESPLRLTERGKNFYSINGTPTDCVHLALTGLYPDKEPDIVISGINSGPNMGDDVIYSGTVAAAMEGRNLGLPSIAVSMGNYKALHYDSAIQAVLQLLKDMPALKLSDSDNAASILNVNVPDLPWNEIKGFKATRLGKRHKAEPVVKEKDPRGREIFWIGPVGTEADAGDGTDFYAVQQGYVSVTPIHIDLTRYSAIDDMQKWLQSGGVTKSMS</sequence>
<dbReference type="EC" id="3.1.3.5" evidence="9"/>
<comment type="cofactor">
    <cofactor evidence="9">
        <name>a divalent metal cation</name>
        <dbReference type="ChEBI" id="CHEBI:60240"/>
    </cofactor>
    <text evidence="9">Binds 1 divalent metal cation per subunit.</text>
</comment>
<proteinExistence type="inferred from homology"/>
<dbReference type="SUPFAM" id="SSF64167">
    <property type="entry name" value="SurE-like"/>
    <property type="match status" value="1"/>
</dbReference>
<comment type="catalytic activity">
    <reaction evidence="1 9">
        <text>a ribonucleoside 5'-phosphate + H2O = a ribonucleoside + phosphate</text>
        <dbReference type="Rhea" id="RHEA:12484"/>
        <dbReference type="ChEBI" id="CHEBI:15377"/>
        <dbReference type="ChEBI" id="CHEBI:18254"/>
        <dbReference type="ChEBI" id="CHEBI:43474"/>
        <dbReference type="ChEBI" id="CHEBI:58043"/>
        <dbReference type="EC" id="3.1.3.5"/>
    </reaction>
</comment>
<dbReference type="NCBIfam" id="NF001490">
    <property type="entry name" value="PRK00346.1-4"/>
    <property type="match status" value="1"/>
</dbReference>
<feature type="domain" description="Survival protein SurE-like phosphatase/nucleotidase" evidence="10">
    <location>
        <begin position="3"/>
        <end position="188"/>
    </location>
</feature>
<dbReference type="AlphaFoldDB" id="A0A4R1EPK8"/>
<keyword evidence="5 9" id="KW-0963">Cytoplasm</keyword>
<comment type="similarity">
    <text evidence="4 9">Belongs to the SurE nucleotidase family.</text>
</comment>
<accession>A0A4R1EPK8</accession>
<dbReference type="GO" id="GO:0008254">
    <property type="term" value="F:3'-nucleotidase activity"/>
    <property type="evidence" value="ECO:0007669"/>
    <property type="project" value="TreeGrafter"/>
</dbReference>
<name>A0A4R1EPK8_9GAMM</name>
<dbReference type="OrthoDB" id="9780815at2"/>
<dbReference type="GO" id="GO:0005737">
    <property type="term" value="C:cytoplasm"/>
    <property type="evidence" value="ECO:0007669"/>
    <property type="project" value="UniProtKB-SubCell"/>
</dbReference>
<dbReference type="InterPro" id="IPR002828">
    <property type="entry name" value="SurE-like_Pase/nucleotidase"/>
</dbReference>
<keyword evidence="8 9" id="KW-0378">Hydrolase</keyword>
<dbReference type="HAMAP" id="MF_00060">
    <property type="entry name" value="SurE"/>
    <property type="match status" value="1"/>
</dbReference>
<comment type="caution">
    <text evidence="11">The sequence shown here is derived from an EMBL/GenBank/DDBJ whole genome shotgun (WGS) entry which is preliminary data.</text>
</comment>
<dbReference type="GO" id="GO:0004309">
    <property type="term" value="F:exopolyphosphatase activity"/>
    <property type="evidence" value="ECO:0007669"/>
    <property type="project" value="TreeGrafter"/>
</dbReference>
<dbReference type="Gene3D" id="3.40.1210.10">
    <property type="entry name" value="Survival protein SurE-like phosphatase/nucleotidase"/>
    <property type="match status" value="1"/>
</dbReference>
<feature type="binding site" evidence="9">
    <location>
        <position position="39"/>
    </location>
    <ligand>
        <name>a divalent metal cation</name>
        <dbReference type="ChEBI" id="CHEBI:60240"/>
    </ligand>
</feature>
<reference evidence="11 12" key="1">
    <citation type="submission" date="2019-03" db="EMBL/GenBank/DDBJ databases">
        <title>Genomic Encyclopedia of Type Strains, Phase IV (KMG-IV): sequencing the most valuable type-strain genomes for metagenomic binning, comparative biology and taxonomic classification.</title>
        <authorList>
            <person name="Goeker M."/>
        </authorList>
    </citation>
    <scope>NUCLEOTIDE SEQUENCE [LARGE SCALE GENOMIC DNA]</scope>
    <source>
        <strain evidence="11 12">DSM 24830</strain>
    </source>
</reference>
<dbReference type="GO" id="GO:0000166">
    <property type="term" value="F:nucleotide binding"/>
    <property type="evidence" value="ECO:0007669"/>
    <property type="project" value="UniProtKB-KW"/>
</dbReference>
<keyword evidence="7 9" id="KW-0547">Nucleotide-binding</keyword>
<feature type="binding site" evidence="9">
    <location>
        <position position="92"/>
    </location>
    <ligand>
        <name>a divalent metal cation</name>
        <dbReference type="ChEBI" id="CHEBI:60240"/>
    </ligand>
</feature>
<evidence type="ECO:0000256" key="1">
    <source>
        <dbReference type="ARBA" id="ARBA00000815"/>
    </source>
</evidence>
<feature type="binding site" evidence="9">
    <location>
        <position position="8"/>
    </location>
    <ligand>
        <name>a divalent metal cation</name>
        <dbReference type="ChEBI" id="CHEBI:60240"/>
    </ligand>
</feature>
<evidence type="ECO:0000256" key="8">
    <source>
        <dbReference type="ARBA" id="ARBA00022801"/>
    </source>
</evidence>
<dbReference type="FunFam" id="3.40.1210.10:FF:000001">
    <property type="entry name" value="5'/3'-nucleotidase SurE"/>
    <property type="match status" value="1"/>
</dbReference>
<dbReference type="Pfam" id="PF01975">
    <property type="entry name" value="SurE"/>
    <property type="match status" value="1"/>
</dbReference>
<dbReference type="RefSeq" id="WP_131907429.1">
    <property type="nucleotide sequence ID" value="NZ_BAAAFU010000007.1"/>
</dbReference>
<keyword evidence="6 9" id="KW-0479">Metal-binding</keyword>
<comment type="cofactor">
    <cofactor evidence="2">
        <name>Mg(2+)</name>
        <dbReference type="ChEBI" id="CHEBI:18420"/>
    </cofactor>
</comment>
<dbReference type="PANTHER" id="PTHR30457:SF12">
    <property type="entry name" value="5'_3'-NUCLEOTIDASE SURE"/>
    <property type="match status" value="1"/>
</dbReference>
<organism evidence="11 12">
    <name type="scientific">Cocleimonas flava</name>
    <dbReference type="NCBI Taxonomy" id="634765"/>
    <lineage>
        <taxon>Bacteria</taxon>
        <taxon>Pseudomonadati</taxon>
        <taxon>Pseudomonadota</taxon>
        <taxon>Gammaproteobacteria</taxon>
        <taxon>Thiotrichales</taxon>
        <taxon>Thiotrichaceae</taxon>
        <taxon>Cocleimonas</taxon>
    </lineage>
</organism>
<keyword evidence="12" id="KW-1185">Reference proteome</keyword>
<gene>
    <name evidence="9" type="primary">surE</name>
    <name evidence="11" type="ORF">EV695_3671</name>
</gene>
<evidence type="ECO:0000256" key="3">
    <source>
        <dbReference type="ARBA" id="ARBA00004496"/>
    </source>
</evidence>
<evidence type="ECO:0000256" key="7">
    <source>
        <dbReference type="ARBA" id="ARBA00022741"/>
    </source>
</evidence>
<dbReference type="NCBIfam" id="NF001489">
    <property type="entry name" value="PRK00346.1-3"/>
    <property type="match status" value="1"/>
</dbReference>
<comment type="function">
    <text evidence="9">Nucleotidase that shows phosphatase activity on nucleoside 5'-monophosphates.</text>
</comment>
<protein>
    <recommendedName>
        <fullName evidence="9">5'-nucleotidase SurE</fullName>
        <ecNumber evidence="9">3.1.3.5</ecNumber>
    </recommendedName>
    <alternativeName>
        <fullName evidence="9">Nucleoside 5'-monophosphate phosphohydrolase</fullName>
    </alternativeName>
</protein>
<evidence type="ECO:0000313" key="12">
    <source>
        <dbReference type="Proteomes" id="UP000294887"/>
    </source>
</evidence>
<dbReference type="PANTHER" id="PTHR30457">
    <property type="entry name" value="5'-NUCLEOTIDASE SURE"/>
    <property type="match status" value="1"/>
</dbReference>
<evidence type="ECO:0000259" key="10">
    <source>
        <dbReference type="Pfam" id="PF01975"/>
    </source>
</evidence>
<evidence type="ECO:0000313" key="11">
    <source>
        <dbReference type="EMBL" id="TCJ82933.1"/>
    </source>
</evidence>
<dbReference type="Proteomes" id="UP000294887">
    <property type="component" value="Unassembled WGS sequence"/>
</dbReference>
<dbReference type="NCBIfam" id="TIGR00087">
    <property type="entry name" value="surE"/>
    <property type="match status" value="1"/>
</dbReference>
<dbReference type="GO" id="GO:0008253">
    <property type="term" value="F:5'-nucleotidase activity"/>
    <property type="evidence" value="ECO:0007669"/>
    <property type="project" value="UniProtKB-UniRule"/>
</dbReference>
<evidence type="ECO:0000256" key="9">
    <source>
        <dbReference type="HAMAP-Rule" id="MF_00060"/>
    </source>
</evidence>